<evidence type="ECO:0000256" key="12">
    <source>
        <dbReference type="ARBA" id="ARBA00023235"/>
    </source>
</evidence>
<sequence length="333" mass="36974">MNRRTKHVLGIGQAKLASGKAIFQPDREQVLLRRICKLSDGVLSDESLRHIYREVMSSSIALQKGFKIAFLGPEATYTHQAAVRRFGTSLDYVPQKTIAEVFSEVEKNRAEYGVVPVENTTEGVVTHTLDMFVDSELKIVAQIIMPIEHCLVGKGSLKGVKKLYSHPQAYAQCRNWVRETLPRVEFIESSSTTAAAALAAKAKTAVAISSSLAAEKYKLTILEAGIQDHSGNATRFLVLGRSCGAPTDHDRTSLMFTVNDKVGALHDALQPFRTHRLNMTKIESRPSKRKAWEYIFFVDVDGHHDNPKLAKAIRQLGEKCSFVKILGSYPYGD</sequence>
<keyword evidence="12" id="KW-0413">Isomerase</keyword>
<dbReference type="PROSITE" id="PS51168">
    <property type="entry name" value="CHORISMATE_MUT_2"/>
    <property type="match status" value="1"/>
</dbReference>
<comment type="catalytic activity">
    <reaction evidence="17">
        <text>prephenate + H(+) = 3-phenylpyruvate + CO2 + H2O</text>
        <dbReference type="Rhea" id="RHEA:21648"/>
        <dbReference type="ChEBI" id="CHEBI:15377"/>
        <dbReference type="ChEBI" id="CHEBI:15378"/>
        <dbReference type="ChEBI" id="CHEBI:16526"/>
        <dbReference type="ChEBI" id="CHEBI:18005"/>
        <dbReference type="ChEBI" id="CHEBI:29934"/>
        <dbReference type="EC" id="4.2.1.51"/>
    </reaction>
</comment>
<dbReference type="InterPro" id="IPR001086">
    <property type="entry name" value="Preph_deHydtase"/>
</dbReference>
<keyword evidence="8" id="KW-0963">Cytoplasm</keyword>
<feature type="domain" description="Prephenate dehydratase" evidence="19">
    <location>
        <begin position="67"/>
        <end position="241"/>
    </location>
</feature>
<dbReference type="GO" id="GO:0004106">
    <property type="term" value="F:chorismate mutase activity"/>
    <property type="evidence" value="ECO:0007669"/>
    <property type="project" value="UniProtKB-EC"/>
</dbReference>
<dbReference type="PROSITE" id="PS51171">
    <property type="entry name" value="PREPHENATE_DEHYDR_3"/>
    <property type="match status" value="1"/>
</dbReference>
<evidence type="ECO:0000256" key="1">
    <source>
        <dbReference type="ARBA" id="ARBA00000824"/>
    </source>
</evidence>
<keyword evidence="13" id="KW-0456">Lyase</keyword>
<protein>
    <recommendedName>
        <fullName evidence="7">Bifunctional chorismate mutase/prephenate dehydratase</fullName>
        <ecNumber evidence="6">4.2.1.51</ecNumber>
    </recommendedName>
    <alternativeName>
        <fullName evidence="16">Chorismate mutase-prephenate dehydratase</fullName>
    </alternativeName>
    <alternativeName>
        <fullName evidence="15">p-protein</fullName>
    </alternativeName>
</protein>
<comment type="catalytic activity">
    <reaction evidence="1">
        <text>chorismate = prephenate</text>
        <dbReference type="Rhea" id="RHEA:13897"/>
        <dbReference type="ChEBI" id="CHEBI:29748"/>
        <dbReference type="ChEBI" id="CHEBI:29934"/>
        <dbReference type="EC" id="5.4.99.5"/>
    </reaction>
</comment>
<dbReference type="InterPro" id="IPR036979">
    <property type="entry name" value="CM_dom_sf"/>
</dbReference>
<dbReference type="SUPFAM" id="SSF53850">
    <property type="entry name" value="Periplasmic binding protein-like II"/>
    <property type="match status" value="1"/>
</dbReference>
<evidence type="ECO:0000259" key="20">
    <source>
        <dbReference type="PROSITE" id="PS51671"/>
    </source>
</evidence>
<evidence type="ECO:0000256" key="10">
    <source>
        <dbReference type="ARBA" id="ARBA00023141"/>
    </source>
</evidence>
<proteinExistence type="predicted"/>
<dbReference type="InterPro" id="IPR036263">
    <property type="entry name" value="Chorismate_II_sf"/>
</dbReference>
<dbReference type="PROSITE" id="PS00857">
    <property type="entry name" value="PREPHENATE_DEHYDR_1"/>
    <property type="match status" value="1"/>
</dbReference>
<dbReference type="Pfam" id="PF01817">
    <property type="entry name" value="CM_2"/>
    <property type="match status" value="1"/>
</dbReference>
<dbReference type="PROSITE" id="PS00858">
    <property type="entry name" value="PREPHENATE_DEHYDR_2"/>
    <property type="match status" value="1"/>
</dbReference>
<dbReference type="Gene3D" id="3.40.190.10">
    <property type="entry name" value="Periplasmic binding protein-like II"/>
    <property type="match status" value="2"/>
</dbReference>
<dbReference type="FunFam" id="3.40.190.10:FF:000029">
    <property type="entry name" value="Chorismate mutase/Prephenate dehydratase"/>
    <property type="match status" value="1"/>
</dbReference>
<dbReference type="GO" id="GO:0009094">
    <property type="term" value="P:L-phenylalanine biosynthetic process"/>
    <property type="evidence" value="ECO:0007669"/>
    <property type="project" value="UniProtKB-UniPathway"/>
</dbReference>
<dbReference type="PIRSF" id="PIRSF001500">
    <property type="entry name" value="Chor_mut_pdt_Ppr"/>
    <property type="match status" value="1"/>
</dbReference>
<evidence type="ECO:0000259" key="18">
    <source>
        <dbReference type="PROSITE" id="PS51168"/>
    </source>
</evidence>
<evidence type="ECO:0000256" key="11">
    <source>
        <dbReference type="ARBA" id="ARBA00023222"/>
    </source>
</evidence>
<dbReference type="InterPro" id="IPR045865">
    <property type="entry name" value="ACT-like_dom_sf"/>
</dbReference>
<dbReference type="InterPro" id="IPR002912">
    <property type="entry name" value="ACT_dom"/>
</dbReference>
<dbReference type="Pfam" id="PF00800">
    <property type="entry name" value="PDT"/>
    <property type="match status" value="1"/>
</dbReference>
<dbReference type="CDD" id="cd13630">
    <property type="entry name" value="PBP2_PDT_1"/>
    <property type="match status" value="1"/>
</dbReference>
<evidence type="ECO:0000256" key="14">
    <source>
        <dbReference type="ARBA" id="ARBA00023268"/>
    </source>
</evidence>
<dbReference type="EC" id="4.2.1.51" evidence="6"/>
<evidence type="ECO:0000256" key="7">
    <source>
        <dbReference type="ARBA" id="ARBA00014401"/>
    </source>
</evidence>
<evidence type="ECO:0000256" key="13">
    <source>
        <dbReference type="ARBA" id="ARBA00023239"/>
    </source>
</evidence>
<evidence type="ECO:0000256" key="3">
    <source>
        <dbReference type="ARBA" id="ARBA00004496"/>
    </source>
</evidence>
<evidence type="ECO:0000256" key="4">
    <source>
        <dbReference type="ARBA" id="ARBA00004741"/>
    </source>
</evidence>
<evidence type="ECO:0000256" key="16">
    <source>
        <dbReference type="ARBA" id="ARBA00031520"/>
    </source>
</evidence>
<comment type="pathway">
    <text evidence="4">Amino-acid biosynthesis; L-phenylalanine biosynthesis; phenylpyruvate from prephenate: step 1/1.</text>
</comment>
<dbReference type="GO" id="GO:0046417">
    <property type="term" value="P:chorismate metabolic process"/>
    <property type="evidence" value="ECO:0007669"/>
    <property type="project" value="InterPro"/>
</dbReference>
<evidence type="ECO:0000256" key="9">
    <source>
        <dbReference type="ARBA" id="ARBA00022605"/>
    </source>
</evidence>
<evidence type="ECO:0000256" key="15">
    <source>
        <dbReference type="ARBA" id="ARBA00031175"/>
    </source>
</evidence>
<accession>A0A382HT18</accession>
<dbReference type="FunFam" id="3.30.70.260:FF:000012">
    <property type="entry name" value="Prephenate dehydratase"/>
    <property type="match status" value="1"/>
</dbReference>
<comment type="pathway">
    <text evidence="5">Metabolic intermediate biosynthesis; prephenate biosynthesis; prephenate from chorismate: step 1/1.</text>
</comment>
<reference evidence="21" key="1">
    <citation type="submission" date="2018-05" db="EMBL/GenBank/DDBJ databases">
        <authorList>
            <person name="Lanie J.A."/>
            <person name="Ng W.-L."/>
            <person name="Kazmierczak K.M."/>
            <person name="Andrzejewski T.M."/>
            <person name="Davidsen T.M."/>
            <person name="Wayne K.J."/>
            <person name="Tettelin H."/>
            <person name="Glass J.I."/>
            <person name="Rusch D."/>
            <person name="Podicherti R."/>
            <person name="Tsui H.-C.T."/>
            <person name="Winkler M.E."/>
        </authorList>
    </citation>
    <scope>NUCLEOTIDE SEQUENCE</scope>
</reference>
<dbReference type="Gene3D" id="1.20.59.10">
    <property type="entry name" value="Chorismate mutase"/>
    <property type="match status" value="1"/>
</dbReference>
<dbReference type="GO" id="GO:0005737">
    <property type="term" value="C:cytoplasm"/>
    <property type="evidence" value="ECO:0007669"/>
    <property type="project" value="UniProtKB-SubCell"/>
</dbReference>
<dbReference type="GO" id="GO:0004664">
    <property type="term" value="F:prephenate dehydratase activity"/>
    <property type="evidence" value="ECO:0007669"/>
    <property type="project" value="UniProtKB-EC"/>
</dbReference>
<evidence type="ECO:0000256" key="2">
    <source>
        <dbReference type="ARBA" id="ARBA00002364"/>
    </source>
</evidence>
<organism evidence="21">
    <name type="scientific">marine metagenome</name>
    <dbReference type="NCBI Taxonomy" id="408172"/>
    <lineage>
        <taxon>unclassified sequences</taxon>
        <taxon>metagenomes</taxon>
        <taxon>ecological metagenomes</taxon>
    </lineage>
</organism>
<evidence type="ECO:0000256" key="17">
    <source>
        <dbReference type="ARBA" id="ARBA00047848"/>
    </source>
</evidence>
<feature type="domain" description="ACT" evidence="20">
    <location>
        <begin position="253"/>
        <end position="330"/>
    </location>
</feature>
<dbReference type="SUPFAM" id="SSF48600">
    <property type="entry name" value="Chorismate mutase II"/>
    <property type="match status" value="1"/>
</dbReference>
<dbReference type="InterPro" id="IPR008242">
    <property type="entry name" value="Chor_mutase/pphenate_deHydtase"/>
</dbReference>
<evidence type="ECO:0000313" key="21">
    <source>
        <dbReference type="EMBL" id="SVB90225.1"/>
    </source>
</evidence>
<comment type="function">
    <text evidence="2">Catalyzes the Claisen rearrangement of chorismate to prephenate and the decarboxylation/dehydration of prephenate to phenylpyruvate.</text>
</comment>
<dbReference type="CDD" id="cd04905">
    <property type="entry name" value="ACT_CM-PDT"/>
    <property type="match status" value="1"/>
</dbReference>
<evidence type="ECO:0000256" key="6">
    <source>
        <dbReference type="ARBA" id="ARBA00013147"/>
    </source>
</evidence>
<feature type="domain" description="Chorismate mutase" evidence="18">
    <location>
        <begin position="1"/>
        <end position="67"/>
    </location>
</feature>
<dbReference type="PANTHER" id="PTHR21022:SF19">
    <property type="entry name" value="PREPHENATE DEHYDRATASE-RELATED"/>
    <property type="match status" value="1"/>
</dbReference>
<dbReference type="UniPathway" id="UPA00121">
    <property type="reaction ID" value="UER00345"/>
</dbReference>
<evidence type="ECO:0000256" key="8">
    <source>
        <dbReference type="ARBA" id="ARBA00022490"/>
    </source>
</evidence>
<comment type="subcellular location">
    <subcellularLocation>
        <location evidence="3">Cytoplasm</location>
    </subcellularLocation>
</comment>
<dbReference type="SMART" id="SM00830">
    <property type="entry name" value="CM_2"/>
    <property type="match status" value="1"/>
</dbReference>
<dbReference type="AlphaFoldDB" id="A0A382HT18"/>
<dbReference type="PANTHER" id="PTHR21022">
    <property type="entry name" value="PREPHENATE DEHYDRATASE P PROTEIN"/>
    <property type="match status" value="1"/>
</dbReference>
<keyword evidence="9" id="KW-0028">Amino-acid biosynthesis</keyword>
<dbReference type="Pfam" id="PF01842">
    <property type="entry name" value="ACT"/>
    <property type="match status" value="1"/>
</dbReference>
<name>A0A382HT18_9ZZZZ</name>
<keyword evidence="10" id="KW-0057">Aromatic amino acid biosynthesis</keyword>
<keyword evidence="14" id="KW-0511">Multifunctional enzyme</keyword>
<dbReference type="UniPathway" id="UPA00120">
    <property type="reaction ID" value="UER00203"/>
</dbReference>
<dbReference type="Gene3D" id="3.30.70.260">
    <property type="match status" value="1"/>
</dbReference>
<dbReference type="SUPFAM" id="SSF55021">
    <property type="entry name" value="ACT-like"/>
    <property type="match status" value="1"/>
</dbReference>
<dbReference type="NCBIfam" id="NF008865">
    <property type="entry name" value="PRK11898.1"/>
    <property type="match status" value="1"/>
</dbReference>
<evidence type="ECO:0000259" key="19">
    <source>
        <dbReference type="PROSITE" id="PS51171"/>
    </source>
</evidence>
<gene>
    <name evidence="21" type="ORF">METZ01_LOCUS243079</name>
</gene>
<keyword evidence="11" id="KW-0584">Phenylalanine biosynthesis</keyword>
<dbReference type="InterPro" id="IPR002701">
    <property type="entry name" value="CM_II_prokaryot"/>
</dbReference>
<evidence type="ECO:0000256" key="5">
    <source>
        <dbReference type="ARBA" id="ARBA00004817"/>
    </source>
</evidence>
<dbReference type="PROSITE" id="PS51671">
    <property type="entry name" value="ACT"/>
    <property type="match status" value="1"/>
</dbReference>
<dbReference type="InterPro" id="IPR018528">
    <property type="entry name" value="Preph_deHydtase_CS"/>
</dbReference>
<dbReference type="EMBL" id="UINC01063035">
    <property type="protein sequence ID" value="SVB90225.1"/>
    <property type="molecule type" value="Genomic_DNA"/>
</dbReference>